<sequence>MPSEAVSDSFEARLRAVRRRRRATLVRTWMGNALWAGLAGGIVLLVSAMIGLTGRL</sequence>
<feature type="transmembrane region" description="Helical" evidence="1">
    <location>
        <begin position="29"/>
        <end position="52"/>
    </location>
</feature>
<comment type="caution">
    <text evidence="2">The sequence shown here is derived from an EMBL/GenBank/DDBJ whole genome shotgun (WGS) entry which is preliminary data.</text>
</comment>
<protein>
    <submittedName>
        <fullName evidence="2">Uncharacterized protein</fullName>
    </submittedName>
</protein>
<reference evidence="2 3" key="1">
    <citation type="submission" date="2020-10" db="EMBL/GenBank/DDBJ databases">
        <title>Ca. Dormibacterota MAGs.</title>
        <authorList>
            <person name="Montgomery K."/>
        </authorList>
    </citation>
    <scope>NUCLEOTIDE SEQUENCE [LARGE SCALE GENOMIC DNA]</scope>
    <source>
        <strain evidence="2">SC8811_S16_3</strain>
    </source>
</reference>
<name>A0A934NE86_9BACT</name>
<evidence type="ECO:0000313" key="2">
    <source>
        <dbReference type="EMBL" id="MBJ7603679.1"/>
    </source>
</evidence>
<accession>A0A934NE86</accession>
<organism evidence="2 3">
    <name type="scientific">Candidatus Dormiibacter inghamiae</name>
    <dbReference type="NCBI Taxonomy" id="3127013"/>
    <lineage>
        <taxon>Bacteria</taxon>
        <taxon>Bacillati</taxon>
        <taxon>Candidatus Dormiibacterota</taxon>
        <taxon>Candidatus Dormibacteria</taxon>
        <taxon>Candidatus Dormibacterales</taxon>
        <taxon>Candidatus Dormibacteraceae</taxon>
        <taxon>Candidatus Dormiibacter</taxon>
    </lineage>
</organism>
<dbReference type="EMBL" id="JAEKNQ010000040">
    <property type="protein sequence ID" value="MBJ7603679.1"/>
    <property type="molecule type" value="Genomic_DNA"/>
</dbReference>
<evidence type="ECO:0000256" key="1">
    <source>
        <dbReference type="SAM" id="Phobius"/>
    </source>
</evidence>
<keyword evidence="1" id="KW-0812">Transmembrane</keyword>
<evidence type="ECO:0000313" key="3">
    <source>
        <dbReference type="Proteomes" id="UP000620075"/>
    </source>
</evidence>
<dbReference type="AlphaFoldDB" id="A0A934NE86"/>
<proteinExistence type="predicted"/>
<gene>
    <name evidence="2" type="ORF">JF888_10885</name>
</gene>
<keyword evidence="1" id="KW-1133">Transmembrane helix</keyword>
<dbReference type="Proteomes" id="UP000620075">
    <property type="component" value="Unassembled WGS sequence"/>
</dbReference>
<keyword evidence="1" id="KW-0472">Membrane</keyword>
<dbReference type="RefSeq" id="WP_338180086.1">
    <property type="nucleotide sequence ID" value="NZ_JAEKNQ010000040.1"/>
</dbReference>